<dbReference type="Proteomes" id="UP000805649">
    <property type="component" value="Unassembled WGS sequence"/>
</dbReference>
<organism evidence="1 2">
    <name type="scientific">Colletotrichum truncatum</name>
    <name type="common">Anthracnose fungus</name>
    <name type="synonym">Colletotrichum capsici</name>
    <dbReference type="NCBI Taxonomy" id="5467"/>
    <lineage>
        <taxon>Eukaryota</taxon>
        <taxon>Fungi</taxon>
        <taxon>Dikarya</taxon>
        <taxon>Ascomycota</taxon>
        <taxon>Pezizomycotina</taxon>
        <taxon>Sordariomycetes</taxon>
        <taxon>Hypocreomycetidae</taxon>
        <taxon>Glomerellales</taxon>
        <taxon>Glomerellaceae</taxon>
        <taxon>Colletotrichum</taxon>
        <taxon>Colletotrichum truncatum species complex</taxon>
    </lineage>
</organism>
<keyword evidence="2" id="KW-1185">Reference proteome</keyword>
<dbReference type="EMBL" id="VUJX02000005">
    <property type="protein sequence ID" value="KAL0936863.1"/>
    <property type="molecule type" value="Genomic_DNA"/>
</dbReference>
<name>A0ACC3YY15_COLTU</name>
<reference evidence="1 2" key="1">
    <citation type="journal article" date="2020" name="Phytopathology">
        <title>Genome Sequence Resources of Colletotrichum truncatum, C. plurivorum, C. musicola, and C. sojae: Four Species Pathogenic to Soybean (Glycine max).</title>
        <authorList>
            <person name="Rogerio F."/>
            <person name="Boufleur T.R."/>
            <person name="Ciampi-Guillardi M."/>
            <person name="Sukno S.A."/>
            <person name="Thon M.R."/>
            <person name="Massola Junior N.S."/>
            <person name="Baroncelli R."/>
        </authorList>
    </citation>
    <scope>NUCLEOTIDE SEQUENCE [LARGE SCALE GENOMIC DNA]</scope>
    <source>
        <strain evidence="1 2">CMES1059</strain>
    </source>
</reference>
<gene>
    <name evidence="1" type="ORF">CTRU02_209079</name>
</gene>
<accession>A0ACC3YY15</accession>
<proteinExistence type="predicted"/>
<sequence length="129" mass="14244">MRYAVLLLLGIFAFGVLADRHHFCWCESHQVGDHDTCLTQAACSKYPQDRFFGVQGGDSSASTITKMSWKRQECYSTRAWPIIPHPFLGGKEFKSACVAAATDESVVNACGFMPGERTGIRSVCSEPFD</sequence>
<evidence type="ECO:0000313" key="1">
    <source>
        <dbReference type="EMBL" id="KAL0936863.1"/>
    </source>
</evidence>
<comment type="caution">
    <text evidence="1">The sequence shown here is derived from an EMBL/GenBank/DDBJ whole genome shotgun (WGS) entry which is preliminary data.</text>
</comment>
<evidence type="ECO:0000313" key="2">
    <source>
        <dbReference type="Proteomes" id="UP000805649"/>
    </source>
</evidence>
<protein>
    <submittedName>
        <fullName evidence="1">Uncharacterized protein</fullName>
    </submittedName>
</protein>